<dbReference type="PANTHER" id="PTHR46696:SF1">
    <property type="entry name" value="CYTOCHROME P450 YJIB-RELATED"/>
    <property type="match status" value="1"/>
</dbReference>
<dbReference type="Proteomes" id="UP001184150">
    <property type="component" value="Unassembled WGS sequence"/>
</dbReference>
<keyword evidence="2" id="KW-0408">Iron</keyword>
<dbReference type="Pfam" id="PF00067">
    <property type="entry name" value="p450"/>
    <property type="match status" value="1"/>
</dbReference>
<dbReference type="PROSITE" id="PS00086">
    <property type="entry name" value="CYTOCHROME_P450"/>
    <property type="match status" value="1"/>
</dbReference>
<accession>A0ABU1MLE1</accession>
<dbReference type="InterPro" id="IPR036396">
    <property type="entry name" value="Cyt_P450_sf"/>
</dbReference>
<sequence length="426" mass="46332">MSAQPLQGDVTRRSISDLADLPHPFEAGFSEDFAALFGTAERLFKAGSKRIVVFRGEDLRKIAALPAVGNMPLRALAERAMEEAGDDRAEHDQHDVSNFGRILFNQVFTANPPLHGPTRQLLAKPFGMKQVAAFDDLVRGVVDKVLAEVAGAGEIDFGFDFTEQVTAGFWGALIGLTPSEQRQVVEQVRAMTSFFFLVRTAAETVEANAAIGAYLSLMATAIERTLAEGNNPLLATMAAEFDAITIEGKPESVALSLAANLIDGFHTAALAAANATYQLLRHPAAAAEVRADPQRVGAAIDEGLRMSSPVIVTHRYALEDFVFDDVLVPAGTAIAMLWAAGNRDPDIFEDPGTYRLERMRRYDATFGGGIHLCPGRNIARLMVHRMLARLFAPDVRIELAGPVEWITQSTMRQPYRMPARIDMVPG</sequence>
<gene>
    <name evidence="3" type="ORF">J2792_001830</name>
</gene>
<dbReference type="EMBL" id="JAVDRD010000004">
    <property type="protein sequence ID" value="MDR6510958.1"/>
    <property type="molecule type" value="Genomic_DNA"/>
</dbReference>
<evidence type="ECO:0000256" key="2">
    <source>
        <dbReference type="RuleBase" id="RU000461"/>
    </source>
</evidence>
<dbReference type="Gene3D" id="1.10.630.10">
    <property type="entry name" value="Cytochrome P450"/>
    <property type="match status" value="1"/>
</dbReference>
<comment type="similarity">
    <text evidence="1 2">Belongs to the cytochrome P450 family.</text>
</comment>
<proteinExistence type="inferred from homology"/>
<dbReference type="PRINTS" id="PR00359">
    <property type="entry name" value="BP450"/>
</dbReference>
<keyword evidence="2" id="KW-0479">Metal-binding</keyword>
<protein>
    <submittedName>
        <fullName evidence="3">Cytochrome P450</fullName>
    </submittedName>
</protein>
<dbReference type="InterPro" id="IPR017972">
    <property type="entry name" value="Cyt_P450_CS"/>
</dbReference>
<evidence type="ECO:0000313" key="3">
    <source>
        <dbReference type="EMBL" id="MDR6510958.1"/>
    </source>
</evidence>
<organism evidence="3 4">
    <name type="scientific">Novosphingobium capsulatum</name>
    <dbReference type="NCBI Taxonomy" id="13688"/>
    <lineage>
        <taxon>Bacteria</taxon>
        <taxon>Pseudomonadati</taxon>
        <taxon>Pseudomonadota</taxon>
        <taxon>Alphaproteobacteria</taxon>
        <taxon>Sphingomonadales</taxon>
        <taxon>Sphingomonadaceae</taxon>
        <taxon>Novosphingobium</taxon>
    </lineage>
</organism>
<keyword evidence="2" id="KW-0349">Heme</keyword>
<dbReference type="PANTHER" id="PTHR46696">
    <property type="entry name" value="P450, PUTATIVE (EUROFUNG)-RELATED"/>
    <property type="match status" value="1"/>
</dbReference>
<evidence type="ECO:0000256" key="1">
    <source>
        <dbReference type="ARBA" id="ARBA00010617"/>
    </source>
</evidence>
<evidence type="ECO:0000313" key="4">
    <source>
        <dbReference type="Proteomes" id="UP001184150"/>
    </source>
</evidence>
<keyword evidence="4" id="KW-1185">Reference proteome</keyword>
<dbReference type="SUPFAM" id="SSF48264">
    <property type="entry name" value="Cytochrome P450"/>
    <property type="match status" value="1"/>
</dbReference>
<dbReference type="InterPro" id="IPR002397">
    <property type="entry name" value="Cyt_P450_B"/>
</dbReference>
<name>A0ABU1MLE1_9SPHN</name>
<keyword evidence="2" id="KW-0560">Oxidoreductase</keyword>
<comment type="caution">
    <text evidence="3">The sequence shown here is derived from an EMBL/GenBank/DDBJ whole genome shotgun (WGS) entry which is preliminary data.</text>
</comment>
<dbReference type="RefSeq" id="WP_309804965.1">
    <property type="nucleotide sequence ID" value="NZ_JAVDRD010000004.1"/>
</dbReference>
<dbReference type="InterPro" id="IPR001128">
    <property type="entry name" value="Cyt_P450"/>
</dbReference>
<reference evidence="3 4" key="1">
    <citation type="submission" date="2023-07" db="EMBL/GenBank/DDBJ databases">
        <title>Sorghum-associated microbial communities from plants grown in Nebraska, USA.</title>
        <authorList>
            <person name="Schachtman D."/>
        </authorList>
    </citation>
    <scope>NUCLEOTIDE SEQUENCE [LARGE SCALE GENOMIC DNA]</scope>
    <source>
        <strain evidence="3 4">DS1027</strain>
    </source>
</reference>
<keyword evidence="2" id="KW-0503">Monooxygenase</keyword>